<dbReference type="InterPro" id="IPR019614">
    <property type="entry name" value="SAM-dep_methyl-trfase"/>
</dbReference>
<proteinExistence type="predicted"/>
<evidence type="ECO:0000313" key="6">
    <source>
        <dbReference type="Proteomes" id="UP001325680"/>
    </source>
</evidence>
<organism evidence="5 6">
    <name type="scientific">Niabella yanshanensis</name>
    <dbReference type="NCBI Taxonomy" id="577386"/>
    <lineage>
        <taxon>Bacteria</taxon>
        <taxon>Pseudomonadati</taxon>
        <taxon>Bacteroidota</taxon>
        <taxon>Chitinophagia</taxon>
        <taxon>Chitinophagales</taxon>
        <taxon>Chitinophagaceae</taxon>
        <taxon>Niabella</taxon>
    </lineage>
</organism>
<dbReference type="GO" id="GO:0008168">
    <property type="term" value="F:methyltransferase activity"/>
    <property type="evidence" value="ECO:0007669"/>
    <property type="project" value="UniProtKB-KW"/>
</dbReference>
<dbReference type="PANTHER" id="PTHR43042">
    <property type="entry name" value="SAM-DEPENDENT METHYLTRANSFERASE"/>
    <property type="match status" value="1"/>
</dbReference>
<protein>
    <submittedName>
        <fullName evidence="5">Class I SAM-dependent methyltransferase</fullName>
        <ecNumber evidence="5">2.1.1.-</ecNumber>
    </submittedName>
</protein>
<evidence type="ECO:0000256" key="2">
    <source>
        <dbReference type="ARBA" id="ARBA00022679"/>
    </source>
</evidence>
<dbReference type="GO" id="GO:0032259">
    <property type="term" value="P:methylation"/>
    <property type="evidence" value="ECO:0007669"/>
    <property type="project" value="UniProtKB-KW"/>
</dbReference>
<reference evidence="5 6" key="1">
    <citation type="submission" date="2023-12" db="EMBL/GenBank/DDBJ databases">
        <title>Genome sequencing and assembly of bacterial species from a model synthetic community.</title>
        <authorList>
            <person name="Hogle S.L."/>
        </authorList>
    </citation>
    <scope>NUCLEOTIDE SEQUENCE [LARGE SCALE GENOMIC DNA]</scope>
    <source>
        <strain evidence="5 6">HAMBI_3031</strain>
    </source>
</reference>
<keyword evidence="1 5" id="KW-0489">Methyltransferase</keyword>
<dbReference type="InterPro" id="IPR029063">
    <property type="entry name" value="SAM-dependent_MTases_sf"/>
</dbReference>
<feature type="domain" description="S-adenosylmethionine-dependent methyltransferase" evidence="4">
    <location>
        <begin position="117"/>
        <end position="303"/>
    </location>
</feature>
<dbReference type="RefSeq" id="WP_245957788.1">
    <property type="nucleotide sequence ID" value="NZ_CP139960.1"/>
</dbReference>
<evidence type="ECO:0000259" key="4">
    <source>
        <dbReference type="Pfam" id="PF10672"/>
    </source>
</evidence>
<dbReference type="PANTHER" id="PTHR43042:SF3">
    <property type="entry name" value="RIBOSOMAL RNA LARGE SUBUNIT METHYLTRANSFERASE YWBD-RELATED"/>
    <property type="match status" value="1"/>
</dbReference>
<keyword evidence="6" id="KW-1185">Reference proteome</keyword>
<sequence length="316" mass="36341">MSGTDKFGMFKNRLTKVYRHLQKIAKRQNISCYRVYDHDLPEFPFMVEKYGDNLYVSEYKRNHSLNEDAHQFWMMQSIQVISEVLEIPQENVFTKLRQRKAGREGQYQKTAETKSEFIVEENGLKFIINLADYLDTGLFLDHRITRKMVQDQSAGKRVLNLFAYTGSFSVYAAAGNAAQVTTVDLSNTYTNWAKRNIELNGFTDDSRYQFIAADVIQFLQTLTPASFDIIVMDPPTFSNSKKMDGILDIQRDHVSLVNNCLHALSPGGLLYFSNNYTRFQLDENAINASAIKDITKATTPFDFEGKLKRCCFLITK</sequence>
<keyword evidence="3" id="KW-0949">S-adenosyl-L-methionine</keyword>
<name>A0ABZ0WB82_9BACT</name>
<gene>
    <name evidence="5" type="ORF">U0035_09835</name>
</gene>
<dbReference type="Gene3D" id="3.30.750.80">
    <property type="entry name" value="RNA methyltransferase domain (HRMD) like"/>
    <property type="match status" value="1"/>
</dbReference>
<dbReference type="Gene3D" id="3.40.50.150">
    <property type="entry name" value="Vaccinia Virus protein VP39"/>
    <property type="match status" value="1"/>
</dbReference>
<keyword evidence="2 5" id="KW-0808">Transferase</keyword>
<evidence type="ECO:0000256" key="1">
    <source>
        <dbReference type="ARBA" id="ARBA00022603"/>
    </source>
</evidence>
<dbReference type="CDD" id="cd02440">
    <property type="entry name" value="AdoMet_MTases"/>
    <property type="match status" value="1"/>
</dbReference>
<dbReference type="Proteomes" id="UP001325680">
    <property type="component" value="Chromosome"/>
</dbReference>
<dbReference type="Pfam" id="PF10672">
    <property type="entry name" value="Methyltrans_SAM"/>
    <property type="match status" value="1"/>
</dbReference>
<evidence type="ECO:0000256" key="3">
    <source>
        <dbReference type="ARBA" id="ARBA00022691"/>
    </source>
</evidence>
<dbReference type="EC" id="2.1.1.-" evidence="5"/>
<evidence type="ECO:0000313" key="5">
    <source>
        <dbReference type="EMBL" id="WQD40446.1"/>
    </source>
</evidence>
<accession>A0ABZ0WB82</accession>
<dbReference type="SUPFAM" id="SSF53335">
    <property type="entry name" value="S-adenosyl-L-methionine-dependent methyltransferases"/>
    <property type="match status" value="1"/>
</dbReference>
<dbReference type="EMBL" id="CP139960">
    <property type="protein sequence ID" value="WQD40446.1"/>
    <property type="molecule type" value="Genomic_DNA"/>
</dbReference>